<evidence type="ECO:0000256" key="1">
    <source>
        <dbReference type="ARBA" id="ARBA00004651"/>
    </source>
</evidence>
<dbReference type="OrthoDB" id="3572933at2"/>
<dbReference type="PANTHER" id="PTHR30482:SF10">
    <property type="entry name" value="HIGH-AFFINITY BRANCHED-CHAIN AMINO ACID TRANSPORT PROTEIN BRAE"/>
    <property type="match status" value="1"/>
</dbReference>
<evidence type="ECO:0000256" key="4">
    <source>
        <dbReference type="ARBA" id="ARBA00022989"/>
    </source>
</evidence>
<feature type="transmembrane region" description="Helical" evidence="6">
    <location>
        <begin position="57"/>
        <end position="80"/>
    </location>
</feature>
<dbReference type="CDD" id="cd06582">
    <property type="entry name" value="TM_PBP1_LivH_like"/>
    <property type="match status" value="1"/>
</dbReference>
<feature type="transmembrane region" description="Helical" evidence="6">
    <location>
        <begin position="6"/>
        <end position="27"/>
    </location>
</feature>
<keyword evidence="2" id="KW-1003">Cell membrane</keyword>
<dbReference type="Gene3D" id="1.10.3470.10">
    <property type="entry name" value="ABC transporter involved in vitamin B12 uptake, BtuC"/>
    <property type="match status" value="1"/>
</dbReference>
<dbReference type="InterPro" id="IPR001851">
    <property type="entry name" value="ABC_transp_permease"/>
</dbReference>
<feature type="transmembrane region" description="Helical" evidence="6">
    <location>
        <begin position="188"/>
        <end position="207"/>
    </location>
</feature>
<feature type="transmembrane region" description="Helical" evidence="6">
    <location>
        <begin position="92"/>
        <end position="111"/>
    </location>
</feature>
<feature type="transmembrane region" description="Helical" evidence="6">
    <location>
        <begin position="411"/>
        <end position="430"/>
    </location>
</feature>
<keyword evidence="5 6" id="KW-0472">Membrane</keyword>
<feature type="transmembrane region" description="Helical" evidence="6">
    <location>
        <begin position="255"/>
        <end position="275"/>
    </location>
</feature>
<evidence type="ECO:0000256" key="3">
    <source>
        <dbReference type="ARBA" id="ARBA00022692"/>
    </source>
</evidence>
<organism evidence="7 8">
    <name type="scientific">Alloscardovia theropitheci</name>
    <dbReference type="NCBI Taxonomy" id="2496842"/>
    <lineage>
        <taxon>Bacteria</taxon>
        <taxon>Bacillati</taxon>
        <taxon>Actinomycetota</taxon>
        <taxon>Actinomycetes</taxon>
        <taxon>Bifidobacteriales</taxon>
        <taxon>Bifidobacteriaceae</taxon>
        <taxon>Alloscardovia</taxon>
    </lineage>
</organism>
<evidence type="ECO:0000256" key="5">
    <source>
        <dbReference type="ARBA" id="ARBA00023136"/>
    </source>
</evidence>
<keyword evidence="8" id="KW-1185">Reference proteome</keyword>
<name>A0A4R0QQG6_9BIFI</name>
<feature type="transmembrane region" description="Helical" evidence="6">
    <location>
        <begin position="336"/>
        <end position="360"/>
    </location>
</feature>
<keyword evidence="4 6" id="KW-1133">Transmembrane helix</keyword>
<dbReference type="RefSeq" id="WP_131283421.1">
    <property type="nucleotide sequence ID" value="NZ_RXLP01000014.1"/>
</dbReference>
<keyword evidence="3 6" id="KW-0812">Transmembrane</keyword>
<evidence type="ECO:0000313" key="7">
    <source>
        <dbReference type="EMBL" id="TCD54562.1"/>
    </source>
</evidence>
<dbReference type="GO" id="GO:0015658">
    <property type="term" value="F:branched-chain amino acid transmembrane transporter activity"/>
    <property type="evidence" value="ECO:0007669"/>
    <property type="project" value="InterPro"/>
</dbReference>
<evidence type="ECO:0000256" key="2">
    <source>
        <dbReference type="ARBA" id="ARBA00022475"/>
    </source>
</evidence>
<dbReference type="InterPro" id="IPR043428">
    <property type="entry name" value="LivM-like"/>
</dbReference>
<feature type="transmembrane region" description="Helical" evidence="6">
    <location>
        <begin position="459"/>
        <end position="475"/>
    </location>
</feature>
<protein>
    <submittedName>
        <fullName evidence="7">ABC transporter permease</fullName>
    </submittedName>
</protein>
<sequence length="634" mass="66043">MVDTLFSGLIHGSVYAIAAVGMSLIFGVTNVANFAQGSIVAVGMMIAWWLGTALGWGIVPTLAVVIIVTAALGFVMNFFVISPLEGRKPIAALLATIGVGQVLDNSLQLIFGTQTRQFPELLPTHNLQLGGLRFGTSDIVSIIVTVFLMFALWSFLKFGKTGQAIRATSQDPEAARQMGIPVRSIRNISFVIGAVLAGIAGVFVGLSNGNINPTNGGSIGMTAFVAATIGGLGSIPGAVVGGLVLGVVEALGVSWLGDGAHDFITFGALLLILIIRPQGLLFNSSSAVRSEPMTGTFLENSRSIELPRWVNWLLAGLAILLPFVANNALAGAGTQVAIYSIAAVGLTLISGSAGQTILGMAGPFATGAYTSAILVTQFGWSFWAGLLMGGLVAAITASILTFPVWKLSGHYVAIATIGVGAVTVAIIRLWEPVTHGSLGIQGIPVPQIFGAALDTQQKLLLLDVIILLIALWAVSRIHKSHLGHVFAAVGADQDAAEALGIRSNAYKALAYAIAAFFAGLAGALLAHQYTYIDPTIFNSAMSTLILTIIVLGGMNSPLGAVIGSALLIGLPEVLRFASTWRGIVYGILLIIIILFRPQGLWSRSVAQAKIGKNDDKATENIQEDAQTVAEEVEA</sequence>
<feature type="transmembrane region" description="Helical" evidence="6">
    <location>
        <begin position="544"/>
        <end position="570"/>
    </location>
</feature>
<feature type="transmembrane region" description="Helical" evidence="6">
    <location>
        <begin position="582"/>
        <end position="601"/>
    </location>
</feature>
<proteinExistence type="predicted"/>
<dbReference type="InterPro" id="IPR037294">
    <property type="entry name" value="ABC_BtuC-like"/>
</dbReference>
<feature type="transmembrane region" description="Helical" evidence="6">
    <location>
        <begin position="219"/>
        <end position="248"/>
    </location>
</feature>
<dbReference type="AlphaFoldDB" id="A0A4R0QQG6"/>
<dbReference type="Proteomes" id="UP000291289">
    <property type="component" value="Unassembled WGS sequence"/>
</dbReference>
<comment type="subcellular location">
    <subcellularLocation>
        <location evidence="1">Cell membrane</location>
        <topology evidence="1">Multi-pass membrane protein</topology>
    </subcellularLocation>
</comment>
<dbReference type="Pfam" id="PF02653">
    <property type="entry name" value="BPD_transp_2"/>
    <property type="match status" value="2"/>
</dbReference>
<feature type="transmembrane region" description="Helical" evidence="6">
    <location>
        <begin position="34"/>
        <end position="51"/>
    </location>
</feature>
<feature type="transmembrane region" description="Helical" evidence="6">
    <location>
        <begin position="131"/>
        <end position="156"/>
    </location>
</feature>
<comment type="caution">
    <text evidence="7">The sequence shown here is derived from an EMBL/GenBank/DDBJ whole genome shotgun (WGS) entry which is preliminary data.</text>
</comment>
<dbReference type="EMBL" id="RXLP01000014">
    <property type="protein sequence ID" value="TCD54562.1"/>
    <property type="molecule type" value="Genomic_DNA"/>
</dbReference>
<gene>
    <name evidence="7" type="ORF">EJ419_02890</name>
</gene>
<dbReference type="CDD" id="cd06581">
    <property type="entry name" value="TM_PBP1_LivM_like"/>
    <property type="match status" value="1"/>
</dbReference>
<dbReference type="GO" id="GO:0005886">
    <property type="term" value="C:plasma membrane"/>
    <property type="evidence" value="ECO:0007669"/>
    <property type="project" value="UniProtKB-SubCell"/>
</dbReference>
<feature type="transmembrane region" description="Helical" evidence="6">
    <location>
        <begin position="309"/>
        <end position="329"/>
    </location>
</feature>
<dbReference type="PANTHER" id="PTHR30482">
    <property type="entry name" value="HIGH-AFFINITY BRANCHED-CHAIN AMINO ACID TRANSPORT SYSTEM PERMEASE"/>
    <property type="match status" value="1"/>
</dbReference>
<evidence type="ECO:0000313" key="8">
    <source>
        <dbReference type="Proteomes" id="UP000291289"/>
    </source>
</evidence>
<feature type="transmembrane region" description="Helical" evidence="6">
    <location>
        <begin position="380"/>
        <end position="404"/>
    </location>
</feature>
<evidence type="ECO:0000256" key="6">
    <source>
        <dbReference type="SAM" id="Phobius"/>
    </source>
</evidence>
<reference evidence="7 8" key="1">
    <citation type="submission" date="2018-12" db="EMBL/GenBank/DDBJ databases">
        <title>Alloscrdovia theropitheci sp. nov: a novel taxon from the feces of the bleeding-herat monkey (Theropithecus geleda).</title>
        <authorList>
            <person name="Modesto M."/>
        </authorList>
    </citation>
    <scope>NUCLEOTIDE SEQUENCE [LARGE SCALE GENOMIC DNA]</scope>
    <source>
        <strain evidence="7 8">GLDI4/2</strain>
    </source>
</reference>
<feature type="transmembrane region" description="Helical" evidence="6">
    <location>
        <begin position="508"/>
        <end position="532"/>
    </location>
</feature>
<accession>A0A4R0QQG6</accession>